<dbReference type="PANTHER" id="PTHR43798">
    <property type="entry name" value="MONOACYLGLYCEROL LIPASE"/>
    <property type="match status" value="1"/>
</dbReference>
<comment type="caution">
    <text evidence="2">The sequence shown here is derived from an EMBL/GenBank/DDBJ whole genome shotgun (WGS) entry which is preliminary data.</text>
</comment>
<evidence type="ECO:0000313" key="3">
    <source>
        <dbReference type="Proteomes" id="UP000004318"/>
    </source>
</evidence>
<dbReference type="InterPro" id="IPR050266">
    <property type="entry name" value="AB_hydrolase_sf"/>
</dbReference>
<feature type="domain" description="AB hydrolase-1" evidence="1">
    <location>
        <begin position="46"/>
        <end position="221"/>
    </location>
</feature>
<dbReference type="HOGENOM" id="CLU_020336_29_1_5"/>
<dbReference type="SUPFAM" id="SSF53474">
    <property type="entry name" value="alpha/beta-Hydrolases"/>
    <property type="match status" value="1"/>
</dbReference>
<proteinExistence type="predicted"/>
<dbReference type="Proteomes" id="UP000004318">
    <property type="component" value="Unassembled WGS sequence"/>
</dbReference>
<dbReference type="InterPro" id="IPR029058">
    <property type="entry name" value="AB_hydrolase_fold"/>
</dbReference>
<accession>A3TYZ7</accession>
<organism evidence="2 3">
    <name type="scientific">Pseudooceanicola batsensis (strain ATCC BAA-863 / DSM 15984 / KCTC 12145 / HTCC2597)</name>
    <name type="common">Oceanicola batsensis</name>
    <dbReference type="NCBI Taxonomy" id="252305"/>
    <lineage>
        <taxon>Bacteria</taxon>
        <taxon>Pseudomonadati</taxon>
        <taxon>Pseudomonadota</taxon>
        <taxon>Alphaproteobacteria</taxon>
        <taxon>Rhodobacterales</taxon>
        <taxon>Paracoccaceae</taxon>
        <taxon>Pseudooceanicola</taxon>
    </lineage>
</organism>
<dbReference type="eggNOG" id="COG2021">
    <property type="taxonomic scope" value="Bacteria"/>
</dbReference>
<dbReference type="InterPro" id="IPR000073">
    <property type="entry name" value="AB_hydrolase_1"/>
</dbReference>
<evidence type="ECO:0000259" key="1">
    <source>
        <dbReference type="Pfam" id="PF12697"/>
    </source>
</evidence>
<dbReference type="STRING" id="252305.OB2597_15575"/>
<protein>
    <submittedName>
        <fullName evidence="2">Hydrolase, alpha/beta fold family protein</fullName>
    </submittedName>
</protein>
<keyword evidence="3" id="KW-1185">Reference proteome</keyword>
<dbReference type="EMBL" id="AAMO01000006">
    <property type="protein sequence ID" value="EAQ02815.1"/>
    <property type="molecule type" value="Genomic_DNA"/>
</dbReference>
<dbReference type="Pfam" id="PF12697">
    <property type="entry name" value="Abhydrolase_6"/>
    <property type="match status" value="1"/>
</dbReference>
<sequence length="235" mass="25358">MTDPIVFLPGYLCDQRLFCAQTFDLSRDHMVIQAPLIGERCEEMASALIPHLPRRFALVGASLGGIVALEILRKAPDRVARVCLVSTDALPDAPNVAADREPLLVQARIGRMDEAVRAALPAGALAPGPGRMATQELFAEMAGPFGAGAFEVQTRAMQRRRDHQSSLYRAQCPIRIIAGAHDTLVTPKRQEFMAGLAPTARFDCLDTAGHLPSLEDPHAVTAILRDWLHPAAAAA</sequence>
<dbReference type="AlphaFoldDB" id="A3TYZ7"/>
<dbReference type="Gene3D" id="3.40.50.1820">
    <property type="entry name" value="alpha/beta hydrolase"/>
    <property type="match status" value="1"/>
</dbReference>
<reference evidence="2 3" key="1">
    <citation type="journal article" date="2010" name="J. Bacteriol.">
        <title>Genome sequences of Oceanicola granulosus HTCC2516(T) and Oceanicola batsensis HTCC2597(TDelta).</title>
        <authorList>
            <person name="Thrash J.C."/>
            <person name="Cho J.C."/>
            <person name="Vergin K.L."/>
            <person name="Giovannoni S.J."/>
        </authorList>
    </citation>
    <scope>NUCLEOTIDE SEQUENCE [LARGE SCALE GENOMIC DNA]</scope>
    <source>
        <strain evidence="3">ATCC BAA-863 / DSM 15984 / KCTC 12145 / HTCC2597</strain>
    </source>
</reference>
<evidence type="ECO:0000313" key="2">
    <source>
        <dbReference type="EMBL" id="EAQ02815.1"/>
    </source>
</evidence>
<name>A3TYZ7_PSEBH</name>
<keyword evidence="2" id="KW-0378">Hydrolase</keyword>
<dbReference type="OrthoDB" id="5491135at2"/>
<dbReference type="RefSeq" id="WP_009807324.1">
    <property type="nucleotide sequence ID" value="NZ_CH724131.1"/>
</dbReference>
<dbReference type="GO" id="GO:0016787">
    <property type="term" value="F:hydrolase activity"/>
    <property type="evidence" value="ECO:0007669"/>
    <property type="project" value="UniProtKB-KW"/>
</dbReference>
<gene>
    <name evidence="2" type="ORF">OB2597_15575</name>
</gene>